<organism evidence="2 3">
    <name type="scientific">Uabimicrobium amorphum</name>
    <dbReference type="NCBI Taxonomy" id="2596890"/>
    <lineage>
        <taxon>Bacteria</taxon>
        <taxon>Pseudomonadati</taxon>
        <taxon>Planctomycetota</taxon>
        <taxon>Candidatus Uabimicrobiia</taxon>
        <taxon>Candidatus Uabimicrobiales</taxon>
        <taxon>Candidatus Uabimicrobiaceae</taxon>
        <taxon>Candidatus Uabimicrobium</taxon>
    </lineage>
</organism>
<sequence length="185" mass="21040">MKKWAIVLMAFAVNFVLADTIDAKLADQLHNEVIKMKNALDKGNYKHVADVTHPKIVKLFKGKENLILTTEKAMEQKAKSGFTLSYTFQKPTKIYTHKQEYIVFVPLKMVTENSDMEIILDGFMIASSKDKKKWFLCNSGSSEKEAKQLLSFLFPGFLETKTKDGKAAVKLPKVQQMAKFKDVVK</sequence>
<dbReference type="RefSeq" id="WP_151967812.1">
    <property type="nucleotide sequence ID" value="NZ_AP019860.1"/>
</dbReference>
<keyword evidence="3" id="KW-1185">Reference proteome</keyword>
<feature type="signal peptide" evidence="1">
    <location>
        <begin position="1"/>
        <end position="18"/>
    </location>
</feature>
<proteinExistence type="predicted"/>
<feature type="chain" id="PRO_5024815139" evidence="1">
    <location>
        <begin position="19"/>
        <end position="185"/>
    </location>
</feature>
<accession>A0A5S9F3K2</accession>
<reference evidence="2 3" key="1">
    <citation type="submission" date="2019-08" db="EMBL/GenBank/DDBJ databases">
        <title>Complete genome sequence of Candidatus Uab amorphum.</title>
        <authorList>
            <person name="Shiratori T."/>
            <person name="Suzuki S."/>
            <person name="Kakizawa Y."/>
            <person name="Ishida K."/>
        </authorList>
    </citation>
    <scope>NUCLEOTIDE SEQUENCE [LARGE SCALE GENOMIC DNA]</scope>
    <source>
        <strain evidence="2 3">SRT547</strain>
    </source>
</reference>
<dbReference type="OrthoDB" id="670350at2"/>
<dbReference type="EMBL" id="AP019860">
    <property type="protein sequence ID" value="BBM83619.1"/>
    <property type="molecule type" value="Genomic_DNA"/>
</dbReference>
<dbReference type="KEGG" id="uam:UABAM_01972"/>
<keyword evidence="1" id="KW-0732">Signal</keyword>
<dbReference type="Proteomes" id="UP000326354">
    <property type="component" value="Chromosome"/>
</dbReference>
<dbReference type="AlphaFoldDB" id="A0A5S9F3K2"/>
<evidence type="ECO:0000256" key="1">
    <source>
        <dbReference type="SAM" id="SignalP"/>
    </source>
</evidence>
<evidence type="ECO:0000313" key="3">
    <source>
        <dbReference type="Proteomes" id="UP000326354"/>
    </source>
</evidence>
<name>A0A5S9F3K2_UABAM</name>
<protein>
    <submittedName>
        <fullName evidence="2">Uncharacterized protein</fullName>
    </submittedName>
</protein>
<gene>
    <name evidence="2" type="ORF">UABAM_01972</name>
</gene>
<evidence type="ECO:0000313" key="2">
    <source>
        <dbReference type="EMBL" id="BBM83619.1"/>
    </source>
</evidence>